<protein>
    <submittedName>
        <fullName evidence="1">Uncharacterized protein</fullName>
    </submittedName>
</protein>
<comment type="caution">
    <text evidence="1">The sequence shown here is derived from an EMBL/GenBank/DDBJ whole genome shotgun (WGS) entry which is preliminary data.</text>
</comment>
<keyword evidence="2" id="KW-1185">Reference proteome</keyword>
<name>A0A392W3K8_9FABA</name>
<evidence type="ECO:0000313" key="1">
    <source>
        <dbReference type="EMBL" id="MCI93505.1"/>
    </source>
</evidence>
<evidence type="ECO:0000313" key="2">
    <source>
        <dbReference type="Proteomes" id="UP000265520"/>
    </source>
</evidence>
<dbReference type="EMBL" id="LXQA011331078">
    <property type="protein sequence ID" value="MCI93505.1"/>
    <property type="molecule type" value="Genomic_DNA"/>
</dbReference>
<proteinExistence type="predicted"/>
<sequence>VTFVPAVVLMFHREF</sequence>
<organism evidence="1 2">
    <name type="scientific">Trifolium medium</name>
    <dbReference type="NCBI Taxonomy" id="97028"/>
    <lineage>
        <taxon>Eukaryota</taxon>
        <taxon>Viridiplantae</taxon>
        <taxon>Streptophyta</taxon>
        <taxon>Embryophyta</taxon>
        <taxon>Tracheophyta</taxon>
        <taxon>Spermatophyta</taxon>
        <taxon>Magnoliopsida</taxon>
        <taxon>eudicotyledons</taxon>
        <taxon>Gunneridae</taxon>
        <taxon>Pentapetalae</taxon>
        <taxon>rosids</taxon>
        <taxon>fabids</taxon>
        <taxon>Fabales</taxon>
        <taxon>Fabaceae</taxon>
        <taxon>Papilionoideae</taxon>
        <taxon>50 kb inversion clade</taxon>
        <taxon>NPAAA clade</taxon>
        <taxon>Hologalegina</taxon>
        <taxon>IRL clade</taxon>
        <taxon>Trifolieae</taxon>
        <taxon>Trifolium</taxon>
    </lineage>
</organism>
<feature type="non-terminal residue" evidence="1">
    <location>
        <position position="1"/>
    </location>
</feature>
<accession>A0A392W3K8</accession>
<dbReference type="Proteomes" id="UP000265520">
    <property type="component" value="Unassembled WGS sequence"/>
</dbReference>
<reference evidence="1 2" key="1">
    <citation type="journal article" date="2018" name="Front. Plant Sci.">
        <title>Red Clover (Trifolium pratense) and Zigzag Clover (T. medium) - A Picture of Genomic Similarities and Differences.</title>
        <authorList>
            <person name="Dluhosova J."/>
            <person name="Istvanek J."/>
            <person name="Nedelnik J."/>
            <person name="Repkova J."/>
        </authorList>
    </citation>
    <scope>NUCLEOTIDE SEQUENCE [LARGE SCALE GENOMIC DNA]</scope>
    <source>
        <strain evidence="2">cv. 10/8</strain>
        <tissue evidence="1">Leaf</tissue>
    </source>
</reference>